<dbReference type="Gene3D" id="3.40.50.1000">
    <property type="entry name" value="HAD superfamily/HAD-like"/>
    <property type="match status" value="2"/>
</dbReference>
<reference evidence="3 4" key="1">
    <citation type="submission" date="2023-08" db="EMBL/GenBank/DDBJ databases">
        <title>Genome sequence of Thermaerobacter compostii strain Ins1, a spore-forming filamentous bacterium isolated from a deep geothermal reservoir.</title>
        <authorList>
            <person name="Bregnard D."/>
            <person name="Gonzalez D."/>
            <person name="Junier P."/>
        </authorList>
    </citation>
    <scope>NUCLEOTIDE SEQUENCE [LARGE SCALE GENOMIC DNA]</scope>
    <source>
        <strain evidence="3 4">Ins1</strain>
    </source>
</reference>
<dbReference type="PROSITE" id="PS00893">
    <property type="entry name" value="NUDIX_BOX"/>
    <property type="match status" value="1"/>
</dbReference>
<dbReference type="NCBIfam" id="TIGR01460">
    <property type="entry name" value="HAD-SF-IIA"/>
    <property type="match status" value="1"/>
</dbReference>
<proteinExistence type="predicted"/>
<evidence type="ECO:0000256" key="1">
    <source>
        <dbReference type="ARBA" id="ARBA00022801"/>
    </source>
</evidence>
<keyword evidence="1 3" id="KW-0378">Hydrolase</keyword>
<dbReference type="Gene3D" id="3.90.79.10">
    <property type="entry name" value="Nucleoside Triphosphate Pyrophosphohydrolase"/>
    <property type="match status" value="1"/>
</dbReference>
<dbReference type="SUPFAM" id="SSF56784">
    <property type="entry name" value="HAD-like"/>
    <property type="match status" value="1"/>
</dbReference>
<dbReference type="InterPro" id="IPR015797">
    <property type="entry name" value="NUDIX_hydrolase-like_dom_sf"/>
</dbReference>
<dbReference type="PANTHER" id="PTHR19288">
    <property type="entry name" value="4-NITROPHENYLPHOSPHATASE-RELATED"/>
    <property type="match status" value="1"/>
</dbReference>
<dbReference type="Proteomes" id="UP001304683">
    <property type="component" value="Chromosome"/>
</dbReference>
<keyword evidence="4" id="KW-1185">Reference proteome</keyword>
<dbReference type="PANTHER" id="PTHR19288:SF46">
    <property type="entry name" value="HALOACID DEHALOGENASE-LIKE HYDROLASE DOMAIN-CONTAINING PROTEIN 2"/>
    <property type="match status" value="1"/>
</dbReference>
<evidence type="ECO:0000259" key="2">
    <source>
        <dbReference type="PROSITE" id="PS51462"/>
    </source>
</evidence>
<dbReference type="PROSITE" id="PS51462">
    <property type="entry name" value="NUDIX"/>
    <property type="match status" value="1"/>
</dbReference>
<dbReference type="NCBIfam" id="TIGR01549">
    <property type="entry name" value="HAD-SF-IA-v1"/>
    <property type="match status" value="1"/>
</dbReference>
<dbReference type="InterPro" id="IPR023214">
    <property type="entry name" value="HAD_sf"/>
</dbReference>
<organism evidence="3 4">
    <name type="scientific">Thermaerobacter composti</name>
    <dbReference type="NCBI Taxonomy" id="554949"/>
    <lineage>
        <taxon>Bacteria</taxon>
        <taxon>Bacillati</taxon>
        <taxon>Bacillota</taxon>
        <taxon>Clostridia</taxon>
        <taxon>Eubacteriales</taxon>
        <taxon>Clostridiales Family XVII. Incertae Sedis</taxon>
        <taxon>Thermaerobacter</taxon>
    </lineage>
</organism>
<dbReference type="InterPro" id="IPR000086">
    <property type="entry name" value="NUDIX_hydrolase_dom"/>
</dbReference>
<dbReference type="InterPro" id="IPR006439">
    <property type="entry name" value="HAD-SF_hydro_IA"/>
</dbReference>
<dbReference type="SUPFAM" id="SSF55811">
    <property type="entry name" value="Nudix"/>
    <property type="match status" value="1"/>
</dbReference>
<dbReference type="Pfam" id="PF13242">
    <property type="entry name" value="Hydrolase_like"/>
    <property type="match status" value="1"/>
</dbReference>
<dbReference type="EMBL" id="CP132508">
    <property type="protein sequence ID" value="WPD18711.1"/>
    <property type="molecule type" value="Genomic_DNA"/>
</dbReference>
<dbReference type="Pfam" id="PF00293">
    <property type="entry name" value="NUDIX"/>
    <property type="match status" value="1"/>
</dbReference>
<dbReference type="PRINTS" id="PR00502">
    <property type="entry name" value="NUDIXFAMILY"/>
</dbReference>
<accession>A0ABZ0QMT2</accession>
<dbReference type="Pfam" id="PF13344">
    <property type="entry name" value="Hydrolase_6"/>
    <property type="match status" value="1"/>
</dbReference>
<gene>
    <name evidence="3" type="ORF">Q5761_10140</name>
</gene>
<dbReference type="GO" id="GO:0016787">
    <property type="term" value="F:hydrolase activity"/>
    <property type="evidence" value="ECO:0007669"/>
    <property type="project" value="UniProtKB-KW"/>
</dbReference>
<evidence type="ECO:0000313" key="4">
    <source>
        <dbReference type="Proteomes" id="UP001304683"/>
    </source>
</evidence>
<name>A0ABZ0QMT2_9FIRM</name>
<dbReference type="InterPro" id="IPR036412">
    <property type="entry name" value="HAD-like_sf"/>
</dbReference>
<dbReference type="RefSeq" id="WP_318750512.1">
    <property type="nucleotide sequence ID" value="NZ_CP132508.1"/>
</dbReference>
<dbReference type="InterPro" id="IPR020476">
    <property type="entry name" value="Nudix_hydrolase"/>
</dbReference>
<feature type="domain" description="Nudix hydrolase" evidence="2">
    <location>
        <begin position="274"/>
        <end position="407"/>
    </location>
</feature>
<dbReference type="InterPro" id="IPR020084">
    <property type="entry name" value="NUDIX_hydrolase_CS"/>
</dbReference>
<dbReference type="InterPro" id="IPR006357">
    <property type="entry name" value="HAD-SF_hydro_IIA"/>
</dbReference>
<evidence type="ECO:0000313" key="3">
    <source>
        <dbReference type="EMBL" id="WPD18711.1"/>
    </source>
</evidence>
<protein>
    <submittedName>
        <fullName evidence="3">HAD-IIA family hydrolase</fullName>
    </submittedName>
</protein>
<sequence>MIAEQFDVFFFDLDGTIYLGDALLPEVRPSLERLRKMGKTIRFLTNDPRPSRSQIVERLRAFNLDVATEEVITSGWATVRYIQQQGYSSLFLLGSPNLRAEMLDALPGVSIDGEQCVEAVVVGYDDDVKLKDVNTAVQLIEKGATFIATNGDPSFPMPTGRSLATGSLVQAVQVATGRRPVVIGKPSPTIFRIAAEGLPSNARIVMIGDSPNADILGAHLMGYTAILVSQTPVRFPSKWDFRTPDATIPSLACLFEQGWAVREWKRPSFPWPERVEPGVAAIVFDHDGNVLLVKRRDNGLWGLPSGHVEVGETVEEAVRREVLEETGLVVRVERLVGVYSDPVSQVFQYPSGDIIHFITLSFLCTIAGGTLRANEEESVACGFFKPAELPQDMLPMHPSWLEDALADRRCAFIR</sequence>